<dbReference type="Pfam" id="PF01494">
    <property type="entry name" value="FAD_binding_3"/>
    <property type="match status" value="2"/>
</dbReference>
<keyword evidence="1" id="KW-0285">Flavoprotein</keyword>
<dbReference type="OrthoDB" id="3322136at2"/>
<organism evidence="6 7">
    <name type="scientific">Kibdelosporangium phytohabitans</name>
    <dbReference type="NCBI Taxonomy" id="860235"/>
    <lineage>
        <taxon>Bacteria</taxon>
        <taxon>Bacillati</taxon>
        <taxon>Actinomycetota</taxon>
        <taxon>Actinomycetes</taxon>
        <taxon>Pseudonocardiales</taxon>
        <taxon>Pseudonocardiaceae</taxon>
        <taxon>Kibdelosporangium</taxon>
    </lineage>
</organism>
<dbReference type="EMBL" id="CP012752">
    <property type="protein sequence ID" value="ALG09576.1"/>
    <property type="molecule type" value="Genomic_DNA"/>
</dbReference>
<proteinExistence type="predicted"/>
<dbReference type="GO" id="GO:0071949">
    <property type="term" value="F:FAD binding"/>
    <property type="evidence" value="ECO:0007669"/>
    <property type="project" value="InterPro"/>
</dbReference>
<evidence type="ECO:0000313" key="6">
    <source>
        <dbReference type="EMBL" id="ALG09576.1"/>
    </source>
</evidence>
<keyword evidence="7" id="KW-1185">Reference proteome</keyword>
<sequence>MVRVVVIGAGIGGLVLARALRDAGLDVRVHERDTDLAHTGGYRLHLDTRACAVLRRRLPPALYQALVASSAGPGAFRQFSVFDHTMRQLLTLPQDPTDEHLLIGRIPLRQLLAHDLGDIVRLDSRFVAHSSVPGQPVTAHFADGRTEPADVLVGADGARSQVVAGLAGRPGARTLLARGIAGRSPLTDAIRSALPQVLLSGPAFVAGPRGTAVFLSAHDPRTSAIAPDVCRDVAPILEPGYVLWGITTTVDTPRHWSAMDSARALLSGWSGEMRSLLDATDPADVTEFPYLAADPGSDLTPWPAGRVTALGDAVHAMPPTGGQGAATAILDADLLTKRLTEAYRGDSTPALAIHDFQREMSGYATAAIRESLQPLRWQRMLAPSPVFAVARRVLPVLSRVTGRLAGNR</sequence>
<dbReference type="GO" id="GO:0004497">
    <property type="term" value="F:monooxygenase activity"/>
    <property type="evidence" value="ECO:0007669"/>
    <property type="project" value="UniProtKB-KW"/>
</dbReference>
<protein>
    <recommendedName>
        <fullName evidence="5">FAD-binding domain-containing protein</fullName>
    </recommendedName>
</protein>
<dbReference type="KEGG" id="kphy:AOZ06_24120"/>
<evidence type="ECO:0000256" key="3">
    <source>
        <dbReference type="ARBA" id="ARBA00023002"/>
    </source>
</evidence>
<evidence type="ECO:0000256" key="1">
    <source>
        <dbReference type="ARBA" id="ARBA00022630"/>
    </source>
</evidence>
<evidence type="ECO:0000256" key="2">
    <source>
        <dbReference type="ARBA" id="ARBA00022827"/>
    </source>
</evidence>
<dbReference type="PANTHER" id="PTHR47178:SF5">
    <property type="entry name" value="FAD-BINDING DOMAIN-CONTAINING PROTEIN"/>
    <property type="match status" value="1"/>
</dbReference>
<evidence type="ECO:0000313" key="7">
    <source>
        <dbReference type="Proteomes" id="UP000063699"/>
    </source>
</evidence>
<keyword evidence="2" id="KW-0274">FAD</keyword>
<reference evidence="6 7" key="1">
    <citation type="submission" date="2015-07" db="EMBL/GenBank/DDBJ databases">
        <title>Genome sequencing of Kibdelosporangium phytohabitans.</title>
        <authorList>
            <person name="Qin S."/>
            <person name="Xing K."/>
        </authorList>
    </citation>
    <scope>NUCLEOTIDE SEQUENCE [LARGE SCALE GENOMIC DNA]</scope>
    <source>
        <strain evidence="6 7">KLBMP1111</strain>
    </source>
</reference>
<keyword evidence="3" id="KW-0560">Oxidoreductase</keyword>
<dbReference type="SUPFAM" id="SSF51905">
    <property type="entry name" value="FAD/NAD(P)-binding domain"/>
    <property type="match status" value="1"/>
</dbReference>
<dbReference type="InterPro" id="IPR002938">
    <property type="entry name" value="FAD-bd"/>
</dbReference>
<dbReference type="PRINTS" id="PR00420">
    <property type="entry name" value="RNGMNOXGNASE"/>
</dbReference>
<feature type="domain" description="FAD-binding" evidence="5">
    <location>
        <begin position="2"/>
        <end position="166"/>
    </location>
</feature>
<feature type="domain" description="FAD-binding" evidence="5">
    <location>
        <begin position="300"/>
        <end position="365"/>
    </location>
</feature>
<dbReference type="AlphaFoldDB" id="A0A0N9HWD5"/>
<dbReference type="Gene3D" id="3.50.50.60">
    <property type="entry name" value="FAD/NAD(P)-binding domain"/>
    <property type="match status" value="1"/>
</dbReference>
<dbReference type="InterPro" id="IPR036188">
    <property type="entry name" value="FAD/NAD-bd_sf"/>
</dbReference>
<evidence type="ECO:0000259" key="5">
    <source>
        <dbReference type="Pfam" id="PF01494"/>
    </source>
</evidence>
<keyword evidence="4" id="KW-0503">Monooxygenase</keyword>
<dbReference type="STRING" id="860235.AOZ06_24120"/>
<evidence type="ECO:0000256" key="4">
    <source>
        <dbReference type="ARBA" id="ARBA00023033"/>
    </source>
</evidence>
<dbReference type="Proteomes" id="UP000063699">
    <property type="component" value="Chromosome"/>
</dbReference>
<accession>A0A0N9HWD5</accession>
<dbReference type="RefSeq" id="WP_054291480.1">
    <property type="nucleotide sequence ID" value="NZ_CP012752.1"/>
</dbReference>
<gene>
    <name evidence="6" type="ORF">AOZ06_24120</name>
</gene>
<name>A0A0N9HWD5_9PSEU</name>
<dbReference type="PANTHER" id="PTHR47178">
    <property type="entry name" value="MONOOXYGENASE, FAD-BINDING"/>
    <property type="match status" value="1"/>
</dbReference>